<sequence>MNQTVSCRAIVIGGSLGGLFAATTLRAIGWHVDVFERSASELDSRGGGLVLQPDVLDAFRFAGIAHPGALGVPSRDRQFLDASGTVIARQRMPQTQTAWSMLYHTLRRSLPEGVVHAGVALTDVAQDGDYVEATLSNGDRIRADLLIGADGPQSTVRSLLLSGAQPAYAGYVAWRGLVPEATLDPQSTAQLADAFTFQDGVGHQLLTYLIPGDDGSTRPGERRWNWVWYRPLPAGAELDAALTDRDGGQRTHSIPPGALQDTYRVRLRDDASRRLAPSLAALVQATDAPFMQIIQDYQAPQLVYGRVVLIGDAAFVARPHTGAGSGKAAANAVSLARSLQAHGHSIDSALSEWEAVELRIGQQLAQLGTMLGARIMGSADARRRA</sequence>
<dbReference type="RefSeq" id="WP_089449347.1">
    <property type="nucleotide sequence ID" value="NZ_CABVQS010000005.1"/>
</dbReference>
<feature type="domain" description="FAD-binding" evidence="1">
    <location>
        <begin position="8"/>
        <end position="160"/>
    </location>
</feature>
<dbReference type="Gene3D" id="3.50.50.60">
    <property type="entry name" value="FAD/NAD(P)-binding domain"/>
    <property type="match status" value="2"/>
</dbReference>
<dbReference type="PRINTS" id="PR00420">
    <property type="entry name" value="RNGMNOXGNASE"/>
</dbReference>
<gene>
    <name evidence="3" type="ORF">BCO71033_01484</name>
</gene>
<proteinExistence type="predicted"/>
<dbReference type="AlphaFoldDB" id="A0A6P2WJL7"/>
<dbReference type="NCBIfam" id="NF005566">
    <property type="entry name" value="PRK07236.1"/>
    <property type="match status" value="1"/>
</dbReference>
<dbReference type="SUPFAM" id="SSF51905">
    <property type="entry name" value="FAD/NAD(P)-binding domain"/>
    <property type="match status" value="1"/>
</dbReference>
<dbReference type="Pfam" id="PF22607">
    <property type="entry name" value="FAD_binding-like"/>
    <property type="match status" value="1"/>
</dbReference>
<dbReference type="Pfam" id="PF01494">
    <property type="entry name" value="FAD_binding_3"/>
    <property type="match status" value="1"/>
</dbReference>
<dbReference type="EMBL" id="CABVQS010000005">
    <property type="protein sequence ID" value="VWC96482.1"/>
    <property type="molecule type" value="Genomic_DNA"/>
</dbReference>
<dbReference type="GO" id="GO:0004497">
    <property type="term" value="F:monooxygenase activity"/>
    <property type="evidence" value="ECO:0007669"/>
    <property type="project" value="UniProtKB-KW"/>
</dbReference>
<organism evidence="3 4">
    <name type="scientific">Burkholderia contaminans</name>
    <dbReference type="NCBI Taxonomy" id="488447"/>
    <lineage>
        <taxon>Bacteria</taxon>
        <taxon>Pseudomonadati</taxon>
        <taxon>Pseudomonadota</taxon>
        <taxon>Betaproteobacteria</taxon>
        <taxon>Burkholderiales</taxon>
        <taxon>Burkholderiaceae</taxon>
        <taxon>Burkholderia</taxon>
        <taxon>Burkholderia cepacia complex</taxon>
    </lineage>
</organism>
<feature type="domain" description="2,6-dihydroxypyridine 3-monooxygenase substrate binding" evidence="2">
    <location>
        <begin position="168"/>
        <end position="296"/>
    </location>
</feature>
<dbReference type="InterPro" id="IPR053212">
    <property type="entry name" value="DHP_3-monooxygenase"/>
</dbReference>
<evidence type="ECO:0000313" key="3">
    <source>
        <dbReference type="EMBL" id="VWC96482.1"/>
    </source>
</evidence>
<accession>A0A6P2WJL7</accession>
<keyword evidence="3" id="KW-0503">Monooxygenase</keyword>
<dbReference type="InterPro" id="IPR054707">
    <property type="entry name" value="DhpH_subs-bd"/>
</dbReference>
<evidence type="ECO:0000259" key="1">
    <source>
        <dbReference type="Pfam" id="PF01494"/>
    </source>
</evidence>
<name>A0A6P2WJL7_9BURK</name>
<evidence type="ECO:0000313" key="4">
    <source>
        <dbReference type="Proteomes" id="UP000494109"/>
    </source>
</evidence>
<dbReference type="Proteomes" id="UP000494109">
    <property type="component" value="Unassembled WGS sequence"/>
</dbReference>
<dbReference type="GO" id="GO:0071949">
    <property type="term" value="F:FAD binding"/>
    <property type="evidence" value="ECO:0007669"/>
    <property type="project" value="InterPro"/>
</dbReference>
<reference evidence="3 4" key="1">
    <citation type="submission" date="2019-09" db="EMBL/GenBank/DDBJ databases">
        <authorList>
            <person name="Depoorter E."/>
        </authorList>
    </citation>
    <scope>NUCLEOTIDE SEQUENCE [LARGE SCALE GENOMIC DNA]</scope>
    <source>
        <strain evidence="3">R-71033</strain>
    </source>
</reference>
<dbReference type="InterPro" id="IPR002938">
    <property type="entry name" value="FAD-bd"/>
</dbReference>
<protein>
    <submittedName>
        <fullName evidence="3">Monooxygenase</fullName>
    </submittedName>
</protein>
<dbReference type="SUPFAM" id="SSF54373">
    <property type="entry name" value="FAD-linked reductases, C-terminal domain"/>
    <property type="match status" value="1"/>
</dbReference>
<dbReference type="PANTHER" id="PTHR47469">
    <property type="entry name" value="MONOOXYGENASE-LIKE"/>
    <property type="match status" value="1"/>
</dbReference>
<keyword evidence="3" id="KW-0560">Oxidoreductase</keyword>
<evidence type="ECO:0000259" key="2">
    <source>
        <dbReference type="Pfam" id="PF22607"/>
    </source>
</evidence>
<dbReference type="InterPro" id="IPR036188">
    <property type="entry name" value="FAD/NAD-bd_sf"/>
</dbReference>
<dbReference type="PANTHER" id="PTHR47469:SF2">
    <property type="entry name" value="OS06G0597600 PROTEIN"/>
    <property type="match status" value="1"/>
</dbReference>